<protein>
    <submittedName>
        <fullName evidence="1">Uncharacterized protein</fullName>
    </submittedName>
</protein>
<organism evidence="1 2">
    <name type="scientific">Psophocarpus tetragonolobus</name>
    <name type="common">Winged bean</name>
    <name type="synonym">Dolichos tetragonolobus</name>
    <dbReference type="NCBI Taxonomy" id="3891"/>
    <lineage>
        <taxon>Eukaryota</taxon>
        <taxon>Viridiplantae</taxon>
        <taxon>Streptophyta</taxon>
        <taxon>Embryophyta</taxon>
        <taxon>Tracheophyta</taxon>
        <taxon>Spermatophyta</taxon>
        <taxon>Magnoliopsida</taxon>
        <taxon>eudicotyledons</taxon>
        <taxon>Gunneridae</taxon>
        <taxon>Pentapetalae</taxon>
        <taxon>rosids</taxon>
        <taxon>fabids</taxon>
        <taxon>Fabales</taxon>
        <taxon>Fabaceae</taxon>
        <taxon>Papilionoideae</taxon>
        <taxon>50 kb inversion clade</taxon>
        <taxon>NPAAA clade</taxon>
        <taxon>indigoferoid/millettioid clade</taxon>
        <taxon>Phaseoleae</taxon>
        <taxon>Psophocarpus</taxon>
    </lineage>
</organism>
<gene>
    <name evidence="1" type="ORF">VNO78_22090</name>
</gene>
<comment type="caution">
    <text evidence="1">The sequence shown here is derived from an EMBL/GenBank/DDBJ whole genome shotgun (WGS) entry which is preliminary data.</text>
</comment>
<proteinExistence type="predicted"/>
<dbReference type="AlphaFoldDB" id="A0AAN9XI50"/>
<sequence length="87" mass="9624">MQGKKANGVSHFVAERNKWFKRSEAKDARSVLVLRVKSVYARATARAVIGLRVARTSACESARLALTHSASVTPCLTADEDNWKYLC</sequence>
<reference evidence="1 2" key="1">
    <citation type="submission" date="2024-01" db="EMBL/GenBank/DDBJ databases">
        <title>The genomes of 5 underutilized Papilionoideae crops provide insights into root nodulation and disease resistanc.</title>
        <authorList>
            <person name="Jiang F."/>
        </authorList>
    </citation>
    <scope>NUCLEOTIDE SEQUENCE [LARGE SCALE GENOMIC DNA]</scope>
    <source>
        <strain evidence="1">DUOXIRENSHENG_FW03</strain>
        <tissue evidence="1">Leaves</tissue>
    </source>
</reference>
<dbReference type="Proteomes" id="UP001386955">
    <property type="component" value="Unassembled WGS sequence"/>
</dbReference>
<name>A0AAN9XI50_PSOTE</name>
<accession>A0AAN9XI50</accession>
<evidence type="ECO:0000313" key="1">
    <source>
        <dbReference type="EMBL" id="KAK7393532.1"/>
    </source>
</evidence>
<keyword evidence="2" id="KW-1185">Reference proteome</keyword>
<dbReference type="EMBL" id="JAYMYS010000005">
    <property type="protein sequence ID" value="KAK7393532.1"/>
    <property type="molecule type" value="Genomic_DNA"/>
</dbReference>
<evidence type="ECO:0000313" key="2">
    <source>
        <dbReference type="Proteomes" id="UP001386955"/>
    </source>
</evidence>